<dbReference type="Proteomes" id="UP000701853">
    <property type="component" value="Chromosome 5"/>
</dbReference>
<evidence type="ECO:0000259" key="4">
    <source>
        <dbReference type="Pfam" id="PF01167"/>
    </source>
</evidence>
<feature type="transmembrane region" description="Helical" evidence="3">
    <location>
        <begin position="42"/>
        <end position="59"/>
    </location>
</feature>
<dbReference type="Pfam" id="PF12937">
    <property type="entry name" value="F-box-like"/>
    <property type="match status" value="1"/>
</dbReference>
<feature type="domain" description="F-box" evidence="5">
    <location>
        <begin position="191"/>
        <end position="234"/>
    </location>
</feature>
<organism evidence="6 7">
    <name type="scientific">Gossypium anomalum</name>
    <dbReference type="NCBI Taxonomy" id="47600"/>
    <lineage>
        <taxon>Eukaryota</taxon>
        <taxon>Viridiplantae</taxon>
        <taxon>Streptophyta</taxon>
        <taxon>Embryophyta</taxon>
        <taxon>Tracheophyta</taxon>
        <taxon>Spermatophyta</taxon>
        <taxon>Magnoliopsida</taxon>
        <taxon>eudicotyledons</taxon>
        <taxon>Gunneridae</taxon>
        <taxon>Pentapetalae</taxon>
        <taxon>rosids</taxon>
        <taxon>malvids</taxon>
        <taxon>Malvales</taxon>
        <taxon>Malvaceae</taxon>
        <taxon>Malvoideae</taxon>
        <taxon>Gossypium</taxon>
    </lineage>
</organism>
<dbReference type="GO" id="GO:0006355">
    <property type="term" value="P:regulation of DNA-templated transcription"/>
    <property type="evidence" value="ECO:0007669"/>
    <property type="project" value="UniProtKB-ARBA"/>
</dbReference>
<dbReference type="Gene3D" id="1.20.1280.50">
    <property type="match status" value="1"/>
</dbReference>
<dbReference type="EMBL" id="JAHUZN010000005">
    <property type="protein sequence ID" value="KAG8493664.1"/>
    <property type="molecule type" value="Genomic_DNA"/>
</dbReference>
<dbReference type="OrthoDB" id="8775810at2759"/>
<comment type="caution">
    <text evidence="6">The sequence shown here is derived from an EMBL/GenBank/DDBJ whole genome shotgun (WGS) entry which is preliminary data.</text>
</comment>
<protein>
    <recommendedName>
        <fullName evidence="8">Tubby-like F-box protein 6</fullName>
    </recommendedName>
</protein>
<evidence type="ECO:0000256" key="2">
    <source>
        <dbReference type="SAM" id="MobiDB-lite"/>
    </source>
</evidence>
<evidence type="ECO:0000313" key="7">
    <source>
        <dbReference type="Proteomes" id="UP000701853"/>
    </source>
</evidence>
<evidence type="ECO:0008006" key="8">
    <source>
        <dbReference type="Google" id="ProtNLM"/>
    </source>
</evidence>
<feature type="domain" description="Tubby C-terminal" evidence="4">
    <location>
        <begin position="252"/>
        <end position="544"/>
    </location>
</feature>
<feature type="region of interest" description="Disordered" evidence="2">
    <location>
        <begin position="145"/>
        <end position="175"/>
    </location>
</feature>
<feature type="compositionally biased region" description="Low complexity" evidence="2">
    <location>
        <begin position="166"/>
        <end position="175"/>
    </location>
</feature>
<keyword evidence="7" id="KW-1185">Reference proteome</keyword>
<dbReference type="Pfam" id="PF01167">
    <property type="entry name" value="Tub"/>
    <property type="match status" value="1"/>
</dbReference>
<dbReference type="PANTHER" id="PTHR16517:SF104">
    <property type="entry name" value="TUBBY-LIKE F-BOX PROTEIN 6"/>
    <property type="match status" value="1"/>
</dbReference>
<gene>
    <name evidence="6" type="ORF">CXB51_011720</name>
</gene>
<evidence type="ECO:0000256" key="1">
    <source>
        <dbReference type="ARBA" id="ARBA00007129"/>
    </source>
</evidence>
<name>A0A8J5YVD4_9ROSI</name>
<evidence type="ECO:0000259" key="5">
    <source>
        <dbReference type="Pfam" id="PF12937"/>
    </source>
</evidence>
<proteinExistence type="inferred from homology"/>
<sequence length="549" mass="61602">MPRVQINRKEKGKEKGRAFIVQVVAVVEQRSLRRKRMQTSRFLIPLDSLSLGLFFLLIARRSCTFSISPLPIAFSDEFVSFLWKFLIFSNTSSSHFKFFEDFPSKASLSNLDPITAEEPKSISFIKPKSRKMPLKTFIREFGNISNKSPARKDSHWRGRSHIAPEASSSSSSSSTLSLAGSSTPIIEQGQWANLPPELLLDIIQRVETKEKCWPGRRDVVACASVCKSWREITKEIVKTPEQCGFFTFPISLMQPGPRDAPIQCFIRRERETSTYRLHLGLSPALSGDLSKQLLVAKRVRRATCTDFMIYLKGDDFSKSSNDYIGKLRSNFLGSKFNIFESQPQYDSTAQSSPRSRWKTYLKSVPPKVPTISLNTASISYELNVLRTKGPRRLKCIMYSIPVSSLEEGGTARTPTAFANCPDEDPSPPVDSKGKKPRMGFNSTVCGKPPKSVQSTALALKNKAPRWHEQLQCWCLNFKGRVTVASVKNFQLVAAAEPGHNIAVAEQDKVILQFGKIGKDIFTMDYRYPLSAFQAFAICLSSFGTKPVCE</sequence>
<comment type="similarity">
    <text evidence="1">Belongs to the TUB family.</text>
</comment>
<dbReference type="Gene3D" id="3.20.90.10">
    <property type="entry name" value="Tubby Protein, Chain A"/>
    <property type="match status" value="1"/>
</dbReference>
<evidence type="ECO:0000313" key="6">
    <source>
        <dbReference type="EMBL" id="KAG8493664.1"/>
    </source>
</evidence>
<keyword evidence="3" id="KW-0472">Membrane</keyword>
<evidence type="ECO:0000256" key="3">
    <source>
        <dbReference type="SAM" id="Phobius"/>
    </source>
</evidence>
<dbReference type="PRINTS" id="PR01573">
    <property type="entry name" value="SUPERTUBBY"/>
</dbReference>
<keyword evidence="3" id="KW-0812">Transmembrane</keyword>
<dbReference type="PANTHER" id="PTHR16517">
    <property type="entry name" value="TUBBY-RELATED"/>
    <property type="match status" value="1"/>
</dbReference>
<dbReference type="SUPFAM" id="SSF54518">
    <property type="entry name" value="Tubby C-terminal domain-like"/>
    <property type="match status" value="1"/>
</dbReference>
<dbReference type="CDD" id="cd22153">
    <property type="entry name" value="F-box_AtTLP-like"/>
    <property type="match status" value="1"/>
</dbReference>
<dbReference type="InterPro" id="IPR036047">
    <property type="entry name" value="F-box-like_dom_sf"/>
</dbReference>
<dbReference type="InterPro" id="IPR000007">
    <property type="entry name" value="Tubby_C"/>
</dbReference>
<feature type="region of interest" description="Disordered" evidence="2">
    <location>
        <begin position="413"/>
        <end position="444"/>
    </location>
</feature>
<dbReference type="AlphaFoldDB" id="A0A8J5YVD4"/>
<dbReference type="PROSITE" id="PS01200">
    <property type="entry name" value="TUB_1"/>
    <property type="match status" value="1"/>
</dbReference>
<dbReference type="InterPro" id="IPR001810">
    <property type="entry name" value="F-box_dom"/>
</dbReference>
<accession>A0A8J5YVD4</accession>
<reference evidence="6 7" key="1">
    <citation type="journal article" date="2021" name="bioRxiv">
        <title>The Gossypium anomalum genome as a resource for cotton improvement and evolutionary analysis of hybrid incompatibility.</title>
        <authorList>
            <person name="Grover C.E."/>
            <person name="Yuan D."/>
            <person name="Arick M.A."/>
            <person name="Miller E.R."/>
            <person name="Hu G."/>
            <person name="Peterson D.G."/>
            <person name="Wendel J.F."/>
            <person name="Udall J.A."/>
        </authorList>
    </citation>
    <scope>NUCLEOTIDE SEQUENCE [LARGE SCALE GENOMIC DNA]</scope>
    <source>
        <strain evidence="6">JFW-Udall</strain>
        <tissue evidence="6">Leaf</tissue>
    </source>
</reference>
<dbReference type="InterPro" id="IPR018066">
    <property type="entry name" value="Tubby_C_CS"/>
</dbReference>
<dbReference type="InterPro" id="IPR025659">
    <property type="entry name" value="Tubby-like_C"/>
</dbReference>
<keyword evidence="3" id="KW-1133">Transmembrane helix</keyword>
<dbReference type="SUPFAM" id="SSF81383">
    <property type="entry name" value="F-box domain"/>
    <property type="match status" value="1"/>
</dbReference>